<dbReference type="EC" id="2.1.1.6" evidence="1"/>
<dbReference type="AlphaFoldDB" id="A0AB34JX18"/>
<dbReference type="PANTHER" id="PTHR43836">
    <property type="entry name" value="CATECHOL O-METHYLTRANSFERASE 1-RELATED"/>
    <property type="match status" value="1"/>
</dbReference>
<dbReference type="Proteomes" id="UP001515480">
    <property type="component" value="Unassembled WGS sequence"/>
</dbReference>
<dbReference type="GO" id="GO:0006584">
    <property type="term" value="P:catecholamine metabolic process"/>
    <property type="evidence" value="ECO:0007669"/>
    <property type="project" value="UniProtKB-KW"/>
</dbReference>
<organism evidence="7 8">
    <name type="scientific">Prymnesium parvum</name>
    <name type="common">Toxic golden alga</name>
    <dbReference type="NCBI Taxonomy" id="97485"/>
    <lineage>
        <taxon>Eukaryota</taxon>
        <taxon>Haptista</taxon>
        <taxon>Haptophyta</taxon>
        <taxon>Prymnesiophyceae</taxon>
        <taxon>Prymnesiales</taxon>
        <taxon>Prymnesiaceae</taxon>
        <taxon>Prymnesium</taxon>
    </lineage>
</organism>
<keyword evidence="8" id="KW-1185">Reference proteome</keyword>
<protein>
    <recommendedName>
        <fullName evidence="1">catechol O-methyltransferase</fullName>
        <ecNumber evidence="1">2.1.1.6</ecNumber>
    </recommendedName>
</protein>
<evidence type="ECO:0000256" key="5">
    <source>
        <dbReference type="ARBA" id="ARBA00022939"/>
    </source>
</evidence>
<dbReference type="EMBL" id="JBGBPQ010000003">
    <property type="protein sequence ID" value="KAL1526844.1"/>
    <property type="molecule type" value="Genomic_DNA"/>
</dbReference>
<dbReference type="PROSITE" id="PS51682">
    <property type="entry name" value="SAM_OMT_I"/>
    <property type="match status" value="1"/>
</dbReference>
<comment type="similarity">
    <text evidence="6">Belongs to the class I-like SAM-binding methyltransferase superfamily. Cation-dependent O-methyltransferase family.</text>
</comment>
<sequence>MPPLAFPRLASLGAARRVVAPSARRLASSKRPSNFDRADFSELRERSLLRHVVSSAQEGDPESVMQAMDVFWDTYFNGEGSAAWKLRGTALDQAVSSKEVASAMEIGSYCGYTAVRIARLMPEGSKLVSVEIDPLFAAIATKVVEFAGLSHKVTVEIGSLADRLPAIQRKGLVSPLNAVLLDHDTANYLPDLQLLERNSLVAQDTMVLCDWSLYPGSDSSDQAPTEGHEFMEYLKQRAGGTVKHSLRDKEIFTVTQWDFTI</sequence>
<evidence type="ECO:0000256" key="2">
    <source>
        <dbReference type="ARBA" id="ARBA00022603"/>
    </source>
</evidence>
<dbReference type="PANTHER" id="PTHR43836:SF2">
    <property type="entry name" value="CATECHOL O-METHYLTRANSFERASE 1-RELATED"/>
    <property type="match status" value="1"/>
</dbReference>
<evidence type="ECO:0000256" key="6">
    <source>
        <dbReference type="ARBA" id="ARBA00023453"/>
    </source>
</evidence>
<dbReference type="Gene3D" id="3.40.50.150">
    <property type="entry name" value="Vaccinia Virus protein VP39"/>
    <property type="match status" value="1"/>
</dbReference>
<evidence type="ECO:0000313" key="7">
    <source>
        <dbReference type="EMBL" id="KAL1526844.1"/>
    </source>
</evidence>
<dbReference type="InterPro" id="IPR029063">
    <property type="entry name" value="SAM-dependent_MTases_sf"/>
</dbReference>
<dbReference type="Pfam" id="PF01596">
    <property type="entry name" value="Methyltransf_3"/>
    <property type="match status" value="1"/>
</dbReference>
<proteinExistence type="inferred from homology"/>
<comment type="caution">
    <text evidence="7">The sequence shown here is derived from an EMBL/GenBank/DDBJ whole genome shotgun (WGS) entry which is preliminary data.</text>
</comment>
<keyword evidence="2" id="KW-0489">Methyltransferase</keyword>
<dbReference type="GO" id="GO:0032259">
    <property type="term" value="P:methylation"/>
    <property type="evidence" value="ECO:0007669"/>
    <property type="project" value="UniProtKB-KW"/>
</dbReference>
<keyword evidence="4" id="KW-0949">S-adenosyl-L-methionine</keyword>
<keyword evidence="3" id="KW-0808">Transferase</keyword>
<name>A0AB34JX18_PRYPA</name>
<evidence type="ECO:0000313" key="8">
    <source>
        <dbReference type="Proteomes" id="UP001515480"/>
    </source>
</evidence>
<evidence type="ECO:0000256" key="1">
    <source>
        <dbReference type="ARBA" id="ARBA00012880"/>
    </source>
</evidence>
<dbReference type="GO" id="GO:0016206">
    <property type="term" value="F:catechol O-methyltransferase activity"/>
    <property type="evidence" value="ECO:0007669"/>
    <property type="project" value="UniProtKB-EC"/>
</dbReference>
<reference evidence="7 8" key="1">
    <citation type="journal article" date="2024" name="Science">
        <title>Giant polyketide synthase enzymes in the biosynthesis of giant marine polyether toxins.</title>
        <authorList>
            <person name="Fallon T.R."/>
            <person name="Shende V.V."/>
            <person name="Wierzbicki I.H."/>
            <person name="Pendleton A.L."/>
            <person name="Watervoot N.F."/>
            <person name="Auber R.P."/>
            <person name="Gonzalez D.J."/>
            <person name="Wisecaver J.H."/>
            <person name="Moore B.S."/>
        </authorList>
    </citation>
    <scope>NUCLEOTIDE SEQUENCE [LARGE SCALE GENOMIC DNA]</scope>
    <source>
        <strain evidence="7 8">12B1</strain>
    </source>
</reference>
<dbReference type="SUPFAM" id="SSF53335">
    <property type="entry name" value="S-adenosyl-L-methionine-dependent methyltransferases"/>
    <property type="match status" value="1"/>
</dbReference>
<dbReference type="InterPro" id="IPR002935">
    <property type="entry name" value="SAM_O-MeTrfase"/>
</dbReference>
<accession>A0AB34JX18</accession>
<evidence type="ECO:0000256" key="3">
    <source>
        <dbReference type="ARBA" id="ARBA00022679"/>
    </source>
</evidence>
<gene>
    <name evidence="7" type="ORF">AB1Y20_015536</name>
</gene>
<keyword evidence="5" id="KW-0128">Catecholamine metabolism</keyword>
<evidence type="ECO:0000256" key="4">
    <source>
        <dbReference type="ARBA" id="ARBA00022691"/>
    </source>
</evidence>